<protein>
    <submittedName>
        <fullName evidence="2">Uncharacterized protein</fullName>
    </submittedName>
</protein>
<evidence type="ECO:0000313" key="3">
    <source>
        <dbReference type="Proteomes" id="UP001295794"/>
    </source>
</evidence>
<feature type="compositionally biased region" description="Basic and acidic residues" evidence="1">
    <location>
        <begin position="39"/>
        <end position="51"/>
    </location>
</feature>
<feature type="compositionally biased region" description="Basic and acidic residues" evidence="1">
    <location>
        <begin position="78"/>
        <end position="88"/>
    </location>
</feature>
<dbReference type="EMBL" id="CAVNYO010000435">
    <property type="protein sequence ID" value="CAK5279242.1"/>
    <property type="molecule type" value="Genomic_DNA"/>
</dbReference>
<proteinExistence type="predicted"/>
<sequence length="100" mass="11098">MAVNPGQHDWDALTRSDWYLQPERCNGPVAVSSGLKSVGTEERASRPRSSGEKFTPAPSFELPKSEVLGQGQIRSRRKVDSDVFRDRASTSGHLIDQRSE</sequence>
<dbReference type="Proteomes" id="UP001295794">
    <property type="component" value="Unassembled WGS sequence"/>
</dbReference>
<organism evidence="2 3">
    <name type="scientific">Mycena citricolor</name>
    <dbReference type="NCBI Taxonomy" id="2018698"/>
    <lineage>
        <taxon>Eukaryota</taxon>
        <taxon>Fungi</taxon>
        <taxon>Dikarya</taxon>
        <taxon>Basidiomycota</taxon>
        <taxon>Agaricomycotina</taxon>
        <taxon>Agaricomycetes</taxon>
        <taxon>Agaricomycetidae</taxon>
        <taxon>Agaricales</taxon>
        <taxon>Marasmiineae</taxon>
        <taxon>Mycenaceae</taxon>
        <taxon>Mycena</taxon>
    </lineage>
</organism>
<keyword evidence="3" id="KW-1185">Reference proteome</keyword>
<feature type="region of interest" description="Disordered" evidence="1">
    <location>
        <begin position="28"/>
        <end position="100"/>
    </location>
</feature>
<evidence type="ECO:0000256" key="1">
    <source>
        <dbReference type="SAM" id="MobiDB-lite"/>
    </source>
</evidence>
<gene>
    <name evidence="2" type="ORF">MYCIT1_LOCUS29133</name>
</gene>
<evidence type="ECO:0000313" key="2">
    <source>
        <dbReference type="EMBL" id="CAK5279242.1"/>
    </source>
</evidence>
<dbReference type="AlphaFoldDB" id="A0AAD2HSG1"/>
<accession>A0AAD2HSG1</accession>
<reference evidence="2" key="1">
    <citation type="submission" date="2023-11" db="EMBL/GenBank/DDBJ databases">
        <authorList>
            <person name="De Vega J J."/>
            <person name="De Vega J J."/>
        </authorList>
    </citation>
    <scope>NUCLEOTIDE SEQUENCE</scope>
</reference>
<comment type="caution">
    <text evidence="2">The sequence shown here is derived from an EMBL/GenBank/DDBJ whole genome shotgun (WGS) entry which is preliminary data.</text>
</comment>
<name>A0AAD2HSG1_9AGAR</name>